<evidence type="ECO:0000313" key="3">
    <source>
        <dbReference type="Proteomes" id="UP000499080"/>
    </source>
</evidence>
<feature type="compositionally biased region" description="Polar residues" evidence="1">
    <location>
        <begin position="15"/>
        <end position="25"/>
    </location>
</feature>
<dbReference type="AlphaFoldDB" id="A0A4Y2CG71"/>
<reference evidence="2 3" key="1">
    <citation type="journal article" date="2019" name="Sci. Rep.">
        <title>Orb-weaving spider Araneus ventricosus genome elucidates the spidroin gene catalogue.</title>
        <authorList>
            <person name="Kono N."/>
            <person name="Nakamura H."/>
            <person name="Ohtoshi R."/>
            <person name="Moran D.A.P."/>
            <person name="Shinohara A."/>
            <person name="Yoshida Y."/>
            <person name="Fujiwara M."/>
            <person name="Mori M."/>
            <person name="Tomita M."/>
            <person name="Arakawa K."/>
        </authorList>
    </citation>
    <scope>NUCLEOTIDE SEQUENCE [LARGE SCALE GENOMIC DNA]</scope>
</reference>
<comment type="caution">
    <text evidence="2">The sequence shown here is derived from an EMBL/GenBank/DDBJ whole genome shotgun (WGS) entry which is preliminary data.</text>
</comment>
<evidence type="ECO:0000256" key="1">
    <source>
        <dbReference type="SAM" id="MobiDB-lite"/>
    </source>
</evidence>
<proteinExistence type="predicted"/>
<evidence type="ECO:0000313" key="2">
    <source>
        <dbReference type="EMBL" id="GBM03412.1"/>
    </source>
</evidence>
<protein>
    <submittedName>
        <fullName evidence="2">Uncharacterized protein</fullName>
    </submittedName>
</protein>
<accession>A0A4Y2CG71</accession>
<dbReference type="EMBL" id="BGPR01000191">
    <property type="protein sequence ID" value="GBM03412.1"/>
    <property type="molecule type" value="Genomic_DNA"/>
</dbReference>
<keyword evidence="3" id="KW-1185">Reference proteome</keyword>
<feature type="region of interest" description="Disordered" evidence="1">
    <location>
        <begin position="15"/>
        <end position="85"/>
    </location>
</feature>
<dbReference type="Proteomes" id="UP000499080">
    <property type="component" value="Unassembled WGS sequence"/>
</dbReference>
<sequence>MDLVIFNRGQMTRMTTELAHSSPSFRTKPAKGRGTGSIHGGSSVESGLEPGTFQPRNRDLTTRPPTPMRSVTKAHMSLPVWNNVD</sequence>
<gene>
    <name evidence="2" type="ORF">AVEN_265455_1</name>
</gene>
<name>A0A4Y2CG71_ARAVE</name>
<organism evidence="2 3">
    <name type="scientific">Araneus ventricosus</name>
    <name type="common">Orbweaver spider</name>
    <name type="synonym">Epeira ventricosa</name>
    <dbReference type="NCBI Taxonomy" id="182803"/>
    <lineage>
        <taxon>Eukaryota</taxon>
        <taxon>Metazoa</taxon>
        <taxon>Ecdysozoa</taxon>
        <taxon>Arthropoda</taxon>
        <taxon>Chelicerata</taxon>
        <taxon>Arachnida</taxon>
        <taxon>Araneae</taxon>
        <taxon>Araneomorphae</taxon>
        <taxon>Entelegynae</taxon>
        <taxon>Araneoidea</taxon>
        <taxon>Araneidae</taxon>
        <taxon>Araneus</taxon>
    </lineage>
</organism>